<proteinExistence type="predicted"/>
<evidence type="ECO:0000313" key="2">
    <source>
        <dbReference type="EMBL" id="PNR43326.1"/>
    </source>
</evidence>
<reference evidence="3" key="3">
    <citation type="submission" date="2020-12" db="UniProtKB">
        <authorList>
            <consortium name="EnsemblPlants"/>
        </authorList>
    </citation>
    <scope>IDENTIFICATION</scope>
</reference>
<organism evidence="2">
    <name type="scientific">Physcomitrium patens</name>
    <name type="common">Spreading-leaved earth moss</name>
    <name type="synonym">Physcomitrella patens</name>
    <dbReference type="NCBI Taxonomy" id="3218"/>
    <lineage>
        <taxon>Eukaryota</taxon>
        <taxon>Viridiplantae</taxon>
        <taxon>Streptophyta</taxon>
        <taxon>Embryophyta</taxon>
        <taxon>Bryophyta</taxon>
        <taxon>Bryophytina</taxon>
        <taxon>Bryopsida</taxon>
        <taxon>Funariidae</taxon>
        <taxon>Funariales</taxon>
        <taxon>Funariaceae</taxon>
        <taxon>Physcomitrium</taxon>
    </lineage>
</organism>
<keyword evidence="4" id="KW-1185">Reference proteome</keyword>
<dbReference type="EnsemblPlants" id="Pp3c12_2020V3.1">
    <property type="protein sequence ID" value="PAC:32974522.CDS.1"/>
    <property type="gene ID" value="Pp3c12_2020"/>
</dbReference>
<dbReference type="Gramene" id="Pp3c12_2020V3.2">
    <property type="protein sequence ID" value="PAC:32974523.CDS.1"/>
    <property type="gene ID" value="Pp3c12_2020"/>
</dbReference>
<feature type="compositionally biased region" description="Polar residues" evidence="1">
    <location>
        <begin position="1"/>
        <end position="10"/>
    </location>
</feature>
<evidence type="ECO:0000313" key="3">
    <source>
        <dbReference type="EnsemblPlants" id="PAC:32974522.CDS.1"/>
    </source>
</evidence>
<protein>
    <submittedName>
        <fullName evidence="2 3">Uncharacterized protein</fullName>
    </submittedName>
</protein>
<feature type="region of interest" description="Disordered" evidence="1">
    <location>
        <begin position="1"/>
        <end position="36"/>
    </location>
</feature>
<evidence type="ECO:0000313" key="4">
    <source>
        <dbReference type="Proteomes" id="UP000006727"/>
    </source>
</evidence>
<dbReference type="InParanoid" id="A0A2K1JPI7"/>
<dbReference type="Gramene" id="Pp3c12_2020V3.1">
    <property type="protein sequence ID" value="PAC:32974522.CDS.1"/>
    <property type="gene ID" value="Pp3c12_2020"/>
</dbReference>
<dbReference type="Proteomes" id="UP000006727">
    <property type="component" value="Chromosome 12"/>
</dbReference>
<accession>A0A2K1JPI7</accession>
<evidence type="ECO:0000256" key="1">
    <source>
        <dbReference type="SAM" id="MobiDB-lite"/>
    </source>
</evidence>
<dbReference type="EnsemblPlants" id="Pp3c12_2020V3.2">
    <property type="protein sequence ID" value="PAC:32974523.CDS.1"/>
    <property type="gene ID" value="Pp3c12_2020"/>
</dbReference>
<reference evidence="2 4" key="1">
    <citation type="journal article" date="2008" name="Science">
        <title>The Physcomitrella genome reveals evolutionary insights into the conquest of land by plants.</title>
        <authorList>
            <person name="Rensing S."/>
            <person name="Lang D."/>
            <person name="Zimmer A."/>
            <person name="Terry A."/>
            <person name="Salamov A."/>
            <person name="Shapiro H."/>
            <person name="Nishiyama T."/>
            <person name="Perroud P.-F."/>
            <person name="Lindquist E."/>
            <person name="Kamisugi Y."/>
            <person name="Tanahashi T."/>
            <person name="Sakakibara K."/>
            <person name="Fujita T."/>
            <person name="Oishi K."/>
            <person name="Shin-I T."/>
            <person name="Kuroki Y."/>
            <person name="Toyoda A."/>
            <person name="Suzuki Y."/>
            <person name="Hashimoto A."/>
            <person name="Yamaguchi K."/>
            <person name="Sugano A."/>
            <person name="Kohara Y."/>
            <person name="Fujiyama A."/>
            <person name="Anterola A."/>
            <person name="Aoki S."/>
            <person name="Ashton N."/>
            <person name="Barbazuk W.B."/>
            <person name="Barker E."/>
            <person name="Bennetzen J."/>
            <person name="Bezanilla M."/>
            <person name="Blankenship R."/>
            <person name="Cho S.H."/>
            <person name="Dutcher S."/>
            <person name="Estelle M."/>
            <person name="Fawcett J.A."/>
            <person name="Gundlach H."/>
            <person name="Hanada K."/>
            <person name="Heyl A."/>
            <person name="Hicks K.A."/>
            <person name="Hugh J."/>
            <person name="Lohr M."/>
            <person name="Mayer K."/>
            <person name="Melkozernov A."/>
            <person name="Murata T."/>
            <person name="Nelson D."/>
            <person name="Pils B."/>
            <person name="Prigge M."/>
            <person name="Reiss B."/>
            <person name="Renner T."/>
            <person name="Rombauts S."/>
            <person name="Rushton P."/>
            <person name="Sanderfoot A."/>
            <person name="Schween G."/>
            <person name="Shiu S.-H."/>
            <person name="Stueber K."/>
            <person name="Theodoulou F.L."/>
            <person name="Tu H."/>
            <person name="Van de Peer Y."/>
            <person name="Verrier P.J."/>
            <person name="Waters E."/>
            <person name="Wood A."/>
            <person name="Yang L."/>
            <person name="Cove D."/>
            <person name="Cuming A."/>
            <person name="Hasebe M."/>
            <person name="Lucas S."/>
            <person name="Mishler D.B."/>
            <person name="Reski R."/>
            <person name="Grigoriev I."/>
            <person name="Quatrano R.S."/>
            <person name="Boore J.L."/>
        </authorList>
    </citation>
    <scope>NUCLEOTIDE SEQUENCE [LARGE SCALE GENOMIC DNA]</scope>
    <source>
        <strain evidence="3 4">cv. Gransden 2004</strain>
    </source>
</reference>
<name>A0A2K1JPI7_PHYPA</name>
<feature type="compositionally biased region" description="Polar residues" evidence="1">
    <location>
        <begin position="17"/>
        <end position="29"/>
    </location>
</feature>
<reference evidence="2 4" key="2">
    <citation type="journal article" date="2018" name="Plant J.">
        <title>The Physcomitrella patens chromosome-scale assembly reveals moss genome structure and evolution.</title>
        <authorList>
            <person name="Lang D."/>
            <person name="Ullrich K.K."/>
            <person name="Murat F."/>
            <person name="Fuchs J."/>
            <person name="Jenkins J."/>
            <person name="Haas F.B."/>
            <person name="Piednoel M."/>
            <person name="Gundlach H."/>
            <person name="Van Bel M."/>
            <person name="Meyberg R."/>
            <person name="Vives C."/>
            <person name="Morata J."/>
            <person name="Symeonidi A."/>
            <person name="Hiss M."/>
            <person name="Muchero W."/>
            <person name="Kamisugi Y."/>
            <person name="Saleh O."/>
            <person name="Blanc G."/>
            <person name="Decker E.L."/>
            <person name="van Gessel N."/>
            <person name="Grimwood J."/>
            <person name="Hayes R.D."/>
            <person name="Graham S.W."/>
            <person name="Gunter L.E."/>
            <person name="McDaniel S.F."/>
            <person name="Hoernstein S.N.W."/>
            <person name="Larsson A."/>
            <person name="Li F.W."/>
            <person name="Perroud P.F."/>
            <person name="Phillips J."/>
            <person name="Ranjan P."/>
            <person name="Rokshar D.S."/>
            <person name="Rothfels C.J."/>
            <person name="Schneider L."/>
            <person name="Shu S."/>
            <person name="Stevenson D.W."/>
            <person name="Thummler F."/>
            <person name="Tillich M."/>
            <person name="Villarreal Aguilar J.C."/>
            <person name="Widiez T."/>
            <person name="Wong G.K."/>
            <person name="Wymore A."/>
            <person name="Zhang Y."/>
            <person name="Zimmer A.D."/>
            <person name="Quatrano R.S."/>
            <person name="Mayer K.F.X."/>
            <person name="Goodstein D."/>
            <person name="Casacuberta J.M."/>
            <person name="Vandepoele K."/>
            <person name="Reski R."/>
            <person name="Cuming A.C."/>
            <person name="Tuskan G.A."/>
            <person name="Maumus F."/>
            <person name="Salse J."/>
            <person name="Schmutz J."/>
            <person name="Rensing S.A."/>
        </authorList>
    </citation>
    <scope>NUCLEOTIDE SEQUENCE [LARGE SCALE GENOMIC DNA]</scope>
    <source>
        <strain evidence="3 4">cv. Gransden 2004</strain>
    </source>
</reference>
<gene>
    <name evidence="2" type="ORF">PHYPA_015706</name>
</gene>
<dbReference type="AlphaFoldDB" id="A0A2K1JPI7"/>
<sequence>MCQTPSSWLSSARGGTEKTSFVESPGNRSSGDRTRFGYQRPWAEASSLKLPHSGTLLSLPTRLPVLLAIHRSNQRRKSVLSSALHRSATSGFTPKNVANTQFTHRMQSPHLQPFLA</sequence>
<dbReference type="EMBL" id="ABEU02000012">
    <property type="protein sequence ID" value="PNR43326.1"/>
    <property type="molecule type" value="Genomic_DNA"/>
</dbReference>